<dbReference type="GO" id="GO:0070402">
    <property type="term" value="F:NADPH binding"/>
    <property type="evidence" value="ECO:0007669"/>
    <property type="project" value="TreeGrafter"/>
</dbReference>
<evidence type="ECO:0000259" key="3">
    <source>
        <dbReference type="SMART" id="SM00829"/>
    </source>
</evidence>
<evidence type="ECO:0000256" key="1">
    <source>
        <dbReference type="ARBA" id="ARBA00022857"/>
    </source>
</evidence>
<accession>A0A3Q8UBY1</accession>
<dbReference type="SMART" id="SM00829">
    <property type="entry name" value="PKS_ER"/>
    <property type="match status" value="1"/>
</dbReference>
<dbReference type="InterPro" id="IPR013154">
    <property type="entry name" value="ADH-like_N"/>
</dbReference>
<dbReference type="CDD" id="cd05276">
    <property type="entry name" value="p53_inducible_oxidoreductase"/>
    <property type="match status" value="1"/>
</dbReference>
<feature type="domain" description="Enoyl reductase (ER)" evidence="3">
    <location>
        <begin position="21"/>
        <end position="334"/>
    </location>
</feature>
<organism evidence="4">
    <name type="scientific">Nephromyces sp. MMRI</name>
    <dbReference type="NCBI Taxonomy" id="2496275"/>
    <lineage>
        <taxon>Eukaryota</taxon>
        <taxon>Sar</taxon>
        <taxon>Alveolata</taxon>
        <taxon>Apicomplexa</taxon>
        <taxon>Aconoidasida</taxon>
        <taxon>Nephromycida</taxon>
        <taxon>Nephromyces</taxon>
    </lineage>
</organism>
<proteinExistence type="evidence at transcript level"/>
<dbReference type="InterPro" id="IPR014189">
    <property type="entry name" value="Quinone_OxRdtase_PIG3"/>
</dbReference>
<dbReference type="SUPFAM" id="SSF50129">
    <property type="entry name" value="GroES-like"/>
    <property type="match status" value="1"/>
</dbReference>
<dbReference type="Pfam" id="PF08240">
    <property type="entry name" value="ADH_N"/>
    <property type="match status" value="1"/>
</dbReference>
<dbReference type="PANTHER" id="PTHR48106">
    <property type="entry name" value="QUINONE OXIDOREDUCTASE PIG3-RELATED"/>
    <property type="match status" value="1"/>
</dbReference>
<dbReference type="SUPFAM" id="SSF51735">
    <property type="entry name" value="NAD(P)-binding Rossmann-fold domains"/>
    <property type="match status" value="1"/>
</dbReference>
<protein>
    <submittedName>
        <fullName evidence="4">Zinc binding alcohol dehydrogenase domain containing 2</fullName>
    </submittedName>
</protein>
<keyword evidence="1" id="KW-0521">NADP</keyword>
<dbReference type="InterPro" id="IPR036291">
    <property type="entry name" value="NAD(P)-bd_dom_sf"/>
</dbReference>
<evidence type="ECO:0000313" key="4">
    <source>
        <dbReference type="EMBL" id="AZL94523.1"/>
    </source>
</evidence>
<dbReference type="EMBL" id="MK266164">
    <property type="protein sequence ID" value="AZL94523.1"/>
    <property type="molecule type" value="mRNA"/>
</dbReference>
<dbReference type="InterPro" id="IPR013149">
    <property type="entry name" value="ADH-like_C"/>
</dbReference>
<reference evidence="4" key="1">
    <citation type="journal article" date="2018" name="Genome Biol. Evol.">
        <title>Nephromyces encodes a urate metabolism pathway and predicted peroxisomes, demonstrating these are not ancient losses of apicomplexans.</title>
        <authorList>
            <person name="Paight C."/>
            <person name="Slamovits C.H."/>
            <person name="Saffo M.B."/>
            <person name="Lane C.E."/>
        </authorList>
    </citation>
    <scope>NUCLEOTIDE SEQUENCE</scope>
    <source>
        <strain evidence="4">Neph395</strain>
    </source>
</reference>
<name>A0A3Q8UBY1_9APIC</name>
<dbReference type="Pfam" id="PF00107">
    <property type="entry name" value="ADH_zinc_N"/>
    <property type="match status" value="1"/>
</dbReference>
<dbReference type="GO" id="GO:0016651">
    <property type="term" value="F:oxidoreductase activity, acting on NAD(P)H"/>
    <property type="evidence" value="ECO:0007669"/>
    <property type="project" value="TreeGrafter"/>
</dbReference>
<evidence type="ECO:0000256" key="2">
    <source>
        <dbReference type="ARBA" id="ARBA00023002"/>
    </source>
</evidence>
<dbReference type="InterPro" id="IPR011032">
    <property type="entry name" value="GroES-like_sf"/>
</dbReference>
<dbReference type="PANTHER" id="PTHR48106:SF18">
    <property type="entry name" value="QUINONE OXIDOREDUCTASE PIG3"/>
    <property type="match status" value="1"/>
</dbReference>
<dbReference type="InterPro" id="IPR020843">
    <property type="entry name" value="ER"/>
</dbReference>
<dbReference type="Gene3D" id="3.40.50.720">
    <property type="entry name" value="NAD(P)-binding Rossmann-like Domain"/>
    <property type="match status" value="1"/>
</dbReference>
<keyword evidence="2" id="KW-0560">Oxidoreductase</keyword>
<dbReference type="Gene3D" id="3.90.180.10">
    <property type="entry name" value="Medium-chain alcohol dehydrogenases, catalytic domain"/>
    <property type="match status" value="1"/>
</dbReference>
<dbReference type="AlphaFoldDB" id="A0A3Q8UBY1"/>
<sequence length="340" mass="37469">MSKSLNILSSIMKSVCVKSPGGVEQLYVDSLTIPIIRNSEVLIKVMSSGVNRMDIMQREGKYPVPPDASQILGVECSGVVEESLSDKFSKGDKVMALVSGGAYSQYVASPDAYCMKIPRKFSFMQAAGIPEVWITAYQLIHFIAEIKEGDNILIHAAASGVGCAAIQLAKLSKANHIIATSRSSGKLDYCKNLGATATITYDDENKFANKVNEITEGKGVDIILDPIGAAYFEENLSVCARDARWVVYGLMGGTQINLNISKLLFKGVSIRTSTLRSRPYEYKKYLIDQFMKTCMEKFEDGTLKASIDAIFPFEKVKEAHRYMETNRNTGKIILDFSDQV</sequence>
<dbReference type="NCBIfam" id="TIGR02824">
    <property type="entry name" value="quinone_pig3"/>
    <property type="match status" value="1"/>
</dbReference>